<dbReference type="AlphaFoldDB" id="T1GLD6"/>
<dbReference type="Proteomes" id="UP000015102">
    <property type="component" value="Unassembled WGS sequence"/>
</dbReference>
<feature type="region of interest" description="Disordered" evidence="1">
    <location>
        <begin position="44"/>
        <end position="66"/>
    </location>
</feature>
<reference evidence="2" key="2">
    <citation type="submission" date="2015-06" db="UniProtKB">
        <authorList>
            <consortium name="EnsemblMetazoa"/>
        </authorList>
    </citation>
    <scope>IDENTIFICATION</scope>
</reference>
<dbReference type="HOGENOM" id="CLU_2838553_0_0_1"/>
<reference evidence="3" key="1">
    <citation type="submission" date="2013-02" db="EMBL/GenBank/DDBJ databases">
        <authorList>
            <person name="Hughes D."/>
        </authorList>
    </citation>
    <scope>NUCLEOTIDE SEQUENCE</scope>
    <source>
        <strain>Durham</strain>
        <strain evidence="3">NC isolate 2 -- Noor lab</strain>
    </source>
</reference>
<dbReference type="EnsemblMetazoa" id="MESCA004336-RA">
    <property type="protein sequence ID" value="MESCA004336-PA"/>
    <property type="gene ID" value="MESCA004336"/>
</dbReference>
<proteinExistence type="predicted"/>
<sequence length="66" mass="7668">MAKLKKRQQFEELEFMRDRVNKQRKNNTPIGWSTKHVFWPDKKSKVNSNNVSRGVAKFKSYGPGGG</sequence>
<evidence type="ECO:0000313" key="2">
    <source>
        <dbReference type="EnsemblMetazoa" id="MESCA004336-PA"/>
    </source>
</evidence>
<name>T1GLD6_MEGSC</name>
<organism evidence="2 3">
    <name type="scientific">Megaselia scalaris</name>
    <name type="common">Humpbacked fly</name>
    <name type="synonym">Phora scalaris</name>
    <dbReference type="NCBI Taxonomy" id="36166"/>
    <lineage>
        <taxon>Eukaryota</taxon>
        <taxon>Metazoa</taxon>
        <taxon>Ecdysozoa</taxon>
        <taxon>Arthropoda</taxon>
        <taxon>Hexapoda</taxon>
        <taxon>Insecta</taxon>
        <taxon>Pterygota</taxon>
        <taxon>Neoptera</taxon>
        <taxon>Endopterygota</taxon>
        <taxon>Diptera</taxon>
        <taxon>Brachycera</taxon>
        <taxon>Muscomorpha</taxon>
        <taxon>Platypezoidea</taxon>
        <taxon>Phoridae</taxon>
        <taxon>Megaseliini</taxon>
        <taxon>Megaselia</taxon>
    </lineage>
</organism>
<evidence type="ECO:0000313" key="3">
    <source>
        <dbReference type="Proteomes" id="UP000015102"/>
    </source>
</evidence>
<evidence type="ECO:0000256" key="1">
    <source>
        <dbReference type="SAM" id="MobiDB-lite"/>
    </source>
</evidence>
<accession>T1GLD6</accession>
<keyword evidence="3" id="KW-1185">Reference proteome</keyword>
<dbReference type="EMBL" id="CAQQ02393515">
    <property type="status" value="NOT_ANNOTATED_CDS"/>
    <property type="molecule type" value="Genomic_DNA"/>
</dbReference>
<dbReference type="EMBL" id="CAQQ02393516">
    <property type="status" value="NOT_ANNOTATED_CDS"/>
    <property type="molecule type" value="Genomic_DNA"/>
</dbReference>
<protein>
    <submittedName>
        <fullName evidence="2">Uncharacterized protein</fullName>
    </submittedName>
</protein>